<gene>
    <name evidence="4" type="ORF">Q7A36_12785</name>
</gene>
<evidence type="ECO:0000313" key="5">
    <source>
        <dbReference type="Proteomes" id="UP001243009"/>
    </source>
</evidence>
<dbReference type="InterPro" id="IPR036148">
    <property type="entry name" value="MmgE/PrpD_sf"/>
</dbReference>
<dbReference type="InterPro" id="IPR045337">
    <property type="entry name" value="MmgE_PrpD_C"/>
</dbReference>
<proteinExistence type="inferred from homology"/>
<evidence type="ECO:0000313" key="4">
    <source>
        <dbReference type="EMBL" id="MDO9709222.1"/>
    </source>
</evidence>
<dbReference type="InterPro" id="IPR042183">
    <property type="entry name" value="MmgE/PrpD_sf_1"/>
</dbReference>
<dbReference type="InterPro" id="IPR042188">
    <property type="entry name" value="MmgE/PrpD_sf_2"/>
</dbReference>
<dbReference type="Gene3D" id="1.10.4100.10">
    <property type="entry name" value="2-methylcitrate dehydratase PrpD"/>
    <property type="match status" value="1"/>
</dbReference>
<evidence type="ECO:0000259" key="3">
    <source>
        <dbReference type="Pfam" id="PF19305"/>
    </source>
</evidence>
<dbReference type="Pfam" id="PF03972">
    <property type="entry name" value="MmgE_PrpD_N"/>
    <property type="match status" value="1"/>
</dbReference>
<feature type="domain" description="MmgE/PrpD N-terminal" evidence="2">
    <location>
        <begin position="8"/>
        <end position="244"/>
    </location>
</feature>
<dbReference type="PANTHER" id="PTHR16943">
    <property type="entry name" value="2-METHYLCITRATE DEHYDRATASE-RELATED"/>
    <property type="match status" value="1"/>
</dbReference>
<comment type="caution">
    <text evidence="4">The sequence shown here is derived from an EMBL/GenBank/DDBJ whole genome shotgun (WGS) entry which is preliminary data.</text>
</comment>
<evidence type="ECO:0000256" key="1">
    <source>
        <dbReference type="ARBA" id="ARBA00006174"/>
    </source>
</evidence>
<dbReference type="Pfam" id="PF19305">
    <property type="entry name" value="MmgE_PrpD_C"/>
    <property type="match status" value="1"/>
</dbReference>
<reference evidence="4 5" key="1">
    <citation type="submission" date="2023-08" db="EMBL/GenBank/DDBJ databases">
        <title>The draft genome sequence of Paracraurococcus sp. LOR1-02.</title>
        <authorList>
            <person name="Kingkaew E."/>
            <person name="Tanasupawat S."/>
        </authorList>
    </citation>
    <scope>NUCLEOTIDE SEQUENCE [LARGE SCALE GENOMIC DNA]</scope>
    <source>
        <strain evidence="4 5">LOR1-02</strain>
    </source>
</reference>
<protein>
    <submittedName>
        <fullName evidence="4">MmgE/PrpD family protein</fullName>
    </submittedName>
</protein>
<dbReference type="SUPFAM" id="SSF103378">
    <property type="entry name" value="2-methylcitrate dehydratase PrpD"/>
    <property type="match status" value="1"/>
</dbReference>
<accession>A0ABT9DZ92</accession>
<dbReference type="InterPro" id="IPR045336">
    <property type="entry name" value="MmgE_PrpD_N"/>
</dbReference>
<dbReference type="PANTHER" id="PTHR16943:SF8">
    <property type="entry name" value="2-METHYLCITRATE DEHYDRATASE"/>
    <property type="match status" value="1"/>
</dbReference>
<dbReference type="EMBL" id="JAUTWS010000010">
    <property type="protein sequence ID" value="MDO9709222.1"/>
    <property type="molecule type" value="Genomic_DNA"/>
</dbReference>
<dbReference type="InterPro" id="IPR005656">
    <property type="entry name" value="MmgE_PrpD"/>
</dbReference>
<comment type="similarity">
    <text evidence="1">Belongs to the PrpD family.</text>
</comment>
<name>A0ABT9DZ92_9PROT</name>
<evidence type="ECO:0000259" key="2">
    <source>
        <dbReference type="Pfam" id="PF03972"/>
    </source>
</evidence>
<dbReference type="Gene3D" id="3.30.1330.120">
    <property type="entry name" value="2-methylcitrate dehydratase PrpD"/>
    <property type="match status" value="1"/>
</dbReference>
<dbReference type="RefSeq" id="WP_305104085.1">
    <property type="nucleotide sequence ID" value="NZ_JAUTWS010000010.1"/>
</dbReference>
<sequence>MVDNPLLTLAEHAASWRTRPLPAEVAHHARRALIDWFAALLPGLSKPPATLLAAAMAAERGPGRSICYVDGQPGPLRHAALLNATASHTVEFDDIFRDAGYHPGCPTIAPALAAVQQQGGSMEDLLRAITAGYEVSCRIGMAVQPSHYKNWHTTGTVGTFGAAVATAVALGCDADRIGHAIATAATFAGGLQQAFLSDSMSKPLHPGHAADAGALAAIGAAAGVTGALDALHGPKGFAAATSEDTGKWDKALADLGSRVCITEMTFKNHGCCGHIFAALDAVRDLQRENGFTAEDVTRIHVGGYGPTKSICDRPSITTEQEARFSVQFTMGALLVLGGVRIAAFAPENLANPAIRAVMPKVTVELDPELADAYPAKRAAKVWVDLADGRQLYRYQPTRKGDPDSPLSDAELSEKFRELCAPVIGAEAADTLIHSLWHGQDAPGALPQTLKAAAE</sequence>
<dbReference type="Proteomes" id="UP001243009">
    <property type="component" value="Unassembled WGS sequence"/>
</dbReference>
<keyword evidence="5" id="KW-1185">Reference proteome</keyword>
<feature type="domain" description="MmgE/PrpD C-terminal" evidence="3">
    <location>
        <begin position="269"/>
        <end position="435"/>
    </location>
</feature>
<organism evidence="4 5">
    <name type="scientific">Paracraurococcus lichenis</name>
    <dbReference type="NCBI Taxonomy" id="3064888"/>
    <lineage>
        <taxon>Bacteria</taxon>
        <taxon>Pseudomonadati</taxon>
        <taxon>Pseudomonadota</taxon>
        <taxon>Alphaproteobacteria</taxon>
        <taxon>Acetobacterales</taxon>
        <taxon>Roseomonadaceae</taxon>
        <taxon>Paracraurococcus</taxon>
    </lineage>
</organism>